<evidence type="ECO:0000313" key="2">
    <source>
        <dbReference type="Proteomes" id="UP001226574"/>
    </source>
</evidence>
<comment type="caution">
    <text evidence="1">The sequence shown here is derived from an EMBL/GenBank/DDBJ whole genome shotgun (WGS) entry which is preliminary data.</text>
</comment>
<reference evidence="1 2" key="1">
    <citation type="submission" date="2023-08" db="EMBL/GenBank/DDBJ databases">
        <title>Pseudoalteromonas haloplanktis LL1 genome.</title>
        <authorList>
            <person name="Wu S."/>
        </authorList>
    </citation>
    <scope>NUCLEOTIDE SEQUENCE [LARGE SCALE GENOMIC DNA]</scope>
    <source>
        <strain evidence="1 2">LL1</strain>
    </source>
</reference>
<name>A0ABU1B7H6_PSEHA</name>
<protein>
    <submittedName>
        <fullName evidence="1">Uncharacterized protein</fullName>
    </submittedName>
</protein>
<proteinExistence type="predicted"/>
<organism evidence="1 2">
    <name type="scientific">Pseudoalteromonas haloplanktis</name>
    <name type="common">Alteromonas haloplanktis</name>
    <dbReference type="NCBI Taxonomy" id="228"/>
    <lineage>
        <taxon>Bacteria</taxon>
        <taxon>Pseudomonadati</taxon>
        <taxon>Pseudomonadota</taxon>
        <taxon>Gammaproteobacteria</taxon>
        <taxon>Alteromonadales</taxon>
        <taxon>Pseudoalteromonadaceae</taxon>
        <taxon>Pseudoalteromonas</taxon>
    </lineage>
</organism>
<evidence type="ECO:0000313" key="1">
    <source>
        <dbReference type="EMBL" id="MDQ9090499.1"/>
    </source>
</evidence>
<accession>A0ABU1B7H6</accession>
<dbReference type="EMBL" id="JAVIFY010000002">
    <property type="protein sequence ID" value="MDQ9090499.1"/>
    <property type="molecule type" value="Genomic_DNA"/>
</dbReference>
<dbReference type="Proteomes" id="UP001226574">
    <property type="component" value="Unassembled WGS sequence"/>
</dbReference>
<sequence>MEDWVTRKNILKWAHEENDLLRDWLSSQFNSYSEWFKRSDATLKNFIINEVKKESKVPAEQKALADKVYKGWKNYERSVENAKNKVSKIQLEVSDITISNLKLLSKKEGLSQSAYIEKAISFAKRNPNSIVKNSSSIKQLDLDLKSRNKELVKAEVVSKSIQERFSQLESQILELIELVEPLVTKNSDQRPKE</sequence>
<gene>
    <name evidence="1" type="ORF">RC083_02705</name>
</gene>
<dbReference type="RefSeq" id="WP_309038363.1">
    <property type="nucleotide sequence ID" value="NZ_JAVIFY010000002.1"/>
</dbReference>
<keyword evidence="2" id="KW-1185">Reference proteome</keyword>